<dbReference type="OrthoDB" id="4299240at2"/>
<dbReference type="EMBL" id="FMZE01000002">
    <property type="protein sequence ID" value="SDC48327.1"/>
    <property type="molecule type" value="Genomic_DNA"/>
</dbReference>
<dbReference type="STRING" id="530584.SAMN05421630_102274"/>
<proteinExistence type="predicted"/>
<dbReference type="RefSeq" id="WP_091799703.1">
    <property type="nucleotide sequence ID" value="NZ_CP016353.1"/>
</dbReference>
<evidence type="ECO:0000313" key="2">
    <source>
        <dbReference type="Proteomes" id="UP000199494"/>
    </source>
</evidence>
<dbReference type="InterPro" id="IPR007278">
    <property type="entry name" value="DUF397"/>
</dbReference>
<organism evidence="1 2">
    <name type="scientific">Prauserella marina</name>
    <dbReference type="NCBI Taxonomy" id="530584"/>
    <lineage>
        <taxon>Bacteria</taxon>
        <taxon>Bacillati</taxon>
        <taxon>Actinomycetota</taxon>
        <taxon>Actinomycetes</taxon>
        <taxon>Pseudonocardiales</taxon>
        <taxon>Pseudonocardiaceae</taxon>
        <taxon>Prauserella</taxon>
    </lineage>
</organism>
<reference evidence="1 2" key="1">
    <citation type="submission" date="2016-10" db="EMBL/GenBank/DDBJ databases">
        <authorList>
            <person name="de Groot N.N."/>
        </authorList>
    </citation>
    <scope>NUCLEOTIDE SEQUENCE [LARGE SCALE GENOMIC DNA]</scope>
    <source>
        <strain evidence="1 2">CGMCC 4.5506</strain>
    </source>
</reference>
<keyword evidence="2" id="KW-1185">Reference proteome</keyword>
<protein>
    <submittedName>
        <fullName evidence="1">Uncharacterized protein</fullName>
    </submittedName>
</protein>
<dbReference type="Proteomes" id="UP000199494">
    <property type="component" value="Unassembled WGS sequence"/>
</dbReference>
<name>A0A1G6LYZ5_9PSEU</name>
<gene>
    <name evidence="1" type="ORF">SAMN05421630_102274</name>
</gene>
<dbReference type="Pfam" id="PF04149">
    <property type="entry name" value="DUF397"/>
    <property type="match status" value="1"/>
</dbReference>
<evidence type="ECO:0000313" key="1">
    <source>
        <dbReference type="EMBL" id="SDC48327.1"/>
    </source>
</evidence>
<sequence>MRELSSVVENDLGDSTVAAEFAALDADLDLVAADGIDAIDAIDAIGSVDDKVDLRAELDFGEAEWHTVPSSEDRVLELSFVPHTDGVTYVAMRQASSQESPVLVFTPSEWDAFLAGAREGQFDRENAG</sequence>
<dbReference type="AlphaFoldDB" id="A0A1G6LYZ5"/>
<accession>A0A1G6LYZ5</accession>